<dbReference type="EMBL" id="ACFC01000002">
    <property type="protein sequence ID" value="EEE08333.1"/>
    <property type="molecule type" value="Genomic_DNA"/>
</dbReference>
<dbReference type="AlphaFoldDB" id="B9BK66"/>
<protein>
    <submittedName>
        <fullName evidence="1">Uncharacterized protein</fullName>
    </submittedName>
</protein>
<evidence type="ECO:0000313" key="1">
    <source>
        <dbReference type="EMBL" id="EEE08333.1"/>
    </source>
</evidence>
<sequence>MHLIPPFAIRNLLPPDDAGFIRAPSRRLTGSDIIDVQFEAPRRRAFRERGTRSPASMT</sequence>
<organism evidence="1 2">
    <name type="scientific">Burkholderia multivorans CGD2</name>
    <dbReference type="NCBI Taxonomy" id="513052"/>
    <lineage>
        <taxon>Bacteria</taxon>
        <taxon>Pseudomonadati</taxon>
        <taxon>Pseudomonadota</taxon>
        <taxon>Betaproteobacteria</taxon>
        <taxon>Burkholderiales</taxon>
        <taxon>Burkholderiaceae</taxon>
        <taxon>Burkholderia</taxon>
        <taxon>Burkholderia cepacia complex</taxon>
    </lineage>
</organism>
<dbReference type="Proteomes" id="UP000004535">
    <property type="component" value="Unassembled WGS sequence"/>
</dbReference>
<name>B9BK66_9BURK</name>
<comment type="caution">
    <text evidence="1">The sequence shown here is derived from an EMBL/GenBank/DDBJ whole genome shotgun (WGS) entry which is preliminary data.</text>
</comment>
<accession>B9BK66</accession>
<reference evidence="1 2" key="1">
    <citation type="journal article" date="2012" name="J. Bacteriol.">
        <title>Draft Genome Sequence Determination for Cystic Fibrosis and Chronic Granulomatous Disease Burkholderia multivorans Isolates.</title>
        <authorList>
            <person name="Varga J.J."/>
            <person name="Losada L."/>
            <person name="Zelazny A.M."/>
            <person name="Brinkac L."/>
            <person name="Harkins D."/>
            <person name="Radune D."/>
            <person name="Hostetler J."/>
            <person name="Sampaio E.P."/>
            <person name="Ronning C.M."/>
            <person name="Nierman W.C."/>
            <person name="Greenberg D.E."/>
            <person name="Holland S.M."/>
            <person name="Goldberg J.B."/>
        </authorList>
    </citation>
    <scope>NUCLEOTIDE SEQUENCE [LARGE SCALE GENOMIC DNA]</scope>
    <source>
        <strain evidence="1 2">CGD2</strain>
    </source>
</reference>
<gene>
    <name evidence="1" type="ORF">BURMUCGD2_5474</name>
</gene>
<proteinExistence type="predicted"/>
<evidence type="ECO:0000313" key="2">
    <source>
        <dbReference type="Proteomes" id="UP000004535"/>
    </source>
</evidence>